<accession>A0A6G1EI72</accession>
<protein>
    <submittedName>
        <fullName evidence="2">Uncharacterized protein</fullName>
    </submittedName>
</protein>
<keyword evidence="1" id="KW-1133">Transmembrane helix</keyword>
<dbReference type="AlphaFoldDB" id="A0A6G1EI72"/>
<feature type="transmembrane region" description="Helical" evidence="1">
    <location>
        <begin position="12"/>
        <end position="33"/>
    </location>
</feature>
<evidence type="ECO:0000313" key="3">
    <source>
        <dbReference type="Proteomes" id="UP000479710"/>
    </source>
</evidence>
<evidence type="ECO:0000256" key="1">
    <source>
        <dbReference type="SAM" id="Phobius"/>
    </source>
</evidence>
<proteinExistence type="predicted"/>
<dbReference type="EMBL" id="SPHZ02000003">
    <property type="protein sequence ID" value="KAF0924114.1"/>
    <property type="molecule type" value="Genomic_DNA"/>
</dbReference>
<reference evidence="2 3" key="1">
    <citation type="submission" date="2019-11" db="EMBL/GenBank/DDBJ databases">
        <title>Whole genome sequence of Oryza granulata.</title>
        <authorList>
            <person name="Li W."/>
        </authorList>
    </citation>
    <scope>NUCLEOTIDE SEQUENCE [LARGE SCALE GENOMIC DNA]</scope>
    <source>
        <strain evidence="3">cv. Menghai</strain>
        <tissue evidence="2">Leaf</tissue>
    </source>
</reference>
<keyword evidence="1" id="KW-0472">Membrane</keyword>
<keyword evidence="1" id="KW-0812">Transmembrane</keyword>
<dbReference type="Proteomes" id="UP000479710">
    <property type="component" value="Unassembled WGS sequence"/>
</dbReference>
<sequence>MAVAAMPSRAEVWSGGCSGHTTVVGGLGCFGLLPRGMMDKRNKMSRLTLGGCGEGRASSGRCGRLGGAGEECGRVEAEWRLGRGRRRG</sequence>
<name>A0A6G1EI72_9ORYZ</name>
<keyword evidence="3" id="KW-1185">Reference proteome</keyword>
<gene>
    <name evidence="2" type="ORF">E2562_008431</name>
</gene>
<evidence type="ECO:0000313" key="2">
    <source>
        <dbReference type="EMBL" id="KAF0924114.1"/>
    </source>
</evidence>
<comment type="caution">
    <text evidence="2">The sequence shown here is derived from an EMBL/GenBank/DDBJ whole genome shotgun (WGS) entry which is preliminary data.</text>
</comment>
<organism evidence="2 3">
    <name type="scientific">Oryza meyeriana var. granulata</name>
    <dbReference type="NCBI Taxonomy" id="110450"/>
    <lineage>
        <taxon>Eukaryota</taxon>
        <taxon>Viridiplantae</taxon>
        <taxon>Streptophyta</taxon>
        <taxon>Embryophyta</taxon>
        <taxon>Tracheophyta</taxon>
        <taxon>Spermatophyta</taxon>
        <taxon>Magnoliopsida</taxon>
        <taxon>Liliopsida</taxon>
        <taxon>Poales</taxon>
        <taxon>Poaceae</taxon>
        <taxon>BOP clade</taxon>
        <taxon>Oryzoideae</taxon>
        <taxon>Oryzeae</taxon>
        <taxon>Oryzinae</taxon>
        <taxon>Oryza</taxon>
        <taxon>Oryza meyeriana</taxon>
    </lineage>
</organism>